<dbReference type="CDD" id="cd00082">
    <property type="entry name" value="HisKA"/>
    <property type="match status" value="1"/>
</dbReference>
<gene>
    <name evidence="17" type="ORF">FCL54_20260</name>
</gene>
<dbReference type="Pfam" id="PF00512">
    <property type="entry name" value="HisKA"/>
    <property type="match status" value="1"/>
</dbReference>
<dbReference type="SMART" id="SM00304">
    <property type="entry name" value="HAMP"/>
    <property type="match status" value="1"/>
</dbReference>
<keyword evidence="13 14" id="KW-0472">Membrane</keyword>
<dbReference type="InterPro" id="IPR003594">
    <property type="entry name" value="HATPase_dom"/>
</dbReference>
<evidence type="ECO:0000256" key="13">
    <source>
        <dbReference type="ARBA" id="ARBA00023136"/>
    </source>
</evidence>
<dbReference type="PROSITE" id="PS50885">
    <property type="entry name" value="HAMP"/>
    <property type="match status" value="1"/>
</dbReference>
<dbReference type="InterPro" id="IPR003661">
    <property type="entry name" value="HisK_dim/P_dom"/>
</dbReference>
<dbReference type="InterPro" id="IPR005467">
    <property type="entry name" value="His_kinase_dom"/>
</dbReference>
<dbReference type="SUPFAM" id="SSF55874">
    <property type="entry name" value="ATPase domain of HSP90 chaperone/DNA topoisomerase II/histidine kinase"/>
    <property type="match status" value="1"/>
</dbReference>
<feature type="transmembrane region" description="Helical" evidence="14">
    <location>
        <begin position="157"/>
        <end position="180"/>
    </location>
</feature>
<dbReference type="AlphaFoldDB" id="A0A5R9F4L8"/>
<evidence type="ECO:0000256" key="8">
    <source>
        <dbReference type="ARBA" id="ARBA00022741"/>
    </source>
</evidence>
<evidence type="ECO:0000256" key="4">
    <source>
        <dbReference type="ARBA" id="ARBA00022475"/>
    </source>
</evidence>
<dbReference type="Gene3D" id="6.10.340.10">
    <property type="match status" value="1"/>
</dbReference>
<organism evidence="17 18">
    <name type="scientific">Exobacillus caeni</name>
    <dbReference type="NCBI Taxonomy" id="2574798"/>
    <lineage>
        <taxon>Bacteria</taxon>
        <taxon>Bacillati</taxon>
        <taxon>Bacillota</taxon>
        <taxon>Bacilli</taxon>
        <taxon>Bacillales</taxon>
        <taxon>Guptibacillaceae</taxon>
        <taxon>Exobacillus</taxon>
    </lineage>
</organism>
<feature type="domain" description="HAMP" evidence="16">
    <location>
        <begin position="181"/>
        <end position="233"/>
    </location>
</feature>
<dbReference type="EMBL" id="SWLG01000021">
    <property type="protein sequence ID" value="TLS35434.1"/>
    <property type="molecule type" value="Genomic_DNA"/>
</dbReference>
<dbReference type="SUPFAM" id="SSF158472">
    <property type="entry name" value="HAMP domain-like"/>
    <property type="match status" value="1"/>
</dbReference>
<dbReference type="Proteomes" id="UP000308230">
    <property type="component" value="Unassembled WGS sequence"/>
</dbReference>
<dbReference type="Pfam" id="PF02518">
    <property type="entry name" value="HATPase_c"/>
    <property type="match status" value="1"/>
</dbReference>
<evidence type="ECO:0000256" key="10">
    <source>
        <dbReference type="ARBA" id="ARBA00022840"/>
    </source>
</evidence>
<keyword evidence="12" id="KW-0902">Two-component regulatory system</keyword>
<evidence type="ECO:0000313" key="17">
    <source>
        <dbReference type="EMBL" id="TLS35434.1"/>
    </source>
</evidence>
<name>A0A5R9F4L8_9BACL</name>
<dbReference type="PANTHER" id="PTHR45528">
    <property type="entry name" value="SENSOR HISTIDINE KINASE CPXA"/>
    <property type="match status" value="1"/>
</dbReference>
<proteinExistence type="predicted"/>
<feature type="domain" description="Histidine kinase" evidence="15">
    <location>
        <begin position="241"/>
        <end position="457"/>
    </location>
</feature>
<dbReference type="RefSeq" id="WP_138128887.1">
    <property type="nucleotide sequence ID" value="NZ_SWLG01000021.1"/>
</dbReference>
<sequence>MFNKISFKLGVLFLSIFFVLEGILFVFLYSGFLFERMQAETDALLSRGNSHRDVLINHFDRPTIDHVALMESEAETMVVITDQSKNVLAYSNPLNSKMTEIINQEQNINKQGLVVKGNWEAEPYLATVSPIIQDQGVKGYVYMFLDTNSIREVRDNLAYQFLIVGALAIIISLVTVFFLSRFLADPLIKMKEATKKLSRGKHDVQLASNRSDELGELARSIQTLSDDLYRLKNERTDFLASISHELRTPLTYLKGYADIAQRPLITAEERGRYLSIIQEESGHIANLVKDLFEMAKMDQHGFKIEKQEVNLCSLLQLVISKIKPAYDEKEVRLHVECKDYYKVNVDPERFEQVILNLLDNSLHFTAPYKRVKVNVEERSENLSFSVIDEGEGIPEKDLPYIWDRLYRVDKSRSRKYGGSGLGLSIAKEIVEKHGGTIEAKSEIGLGTEITILLPGKDVSIEKGTDRRR</sequence>
<comment type="catalytic activity">
    <reaction evidence="1">
        <text>ATP + protein L-histidine = ADP + protein N-phospho-L-histidine.</text>
        <dbReference type="EC" id="2.7.13.3"/>
    </reaction>
</comment>
<comment type="subcellular location">
    <subcellularLocation>
        <location evidence="2">Cell membrane</location>
        <topology evidence="2">Multi-pass membrane protein</topology>
    </subcellularLocation>
</comment>
<keyword evidence="11 14" id="KW-1133">Transmembrane helix</keyword>
<dbReference type="CDD" id="cd00075">
    <property type="entry name" value="HATPase"/>
    <property type="match status" value="1"/>
</dbReference>
<evidence type="ECO:0000256" key="2">
    <source>
        <dbReference type="ARBA" id="ARBA00004651"/>
    </source>
</evidence>
<evidence type="ECO:0000256" key="6">
    <source>
        <dbReference type="ARBA" id="ARBA00022679"/>
    </source>
</evidence>
<dbReference type="InterPro" id="IPR036097">
    <property type="entry name" value="HisK_dim/P_sf"/>
</dbReference>
<dbReference type="FunFam" id="1.10.287.130:FF:000001">
    <property type="entry name" value="Two-component sensor histidine kinase"/>
    <property type="match status" value="1"/>
</dbReference>
<evidence type="ECO:0000313" key="18">
    <source>
        <dbReference type="Proteomes" id="UP000308230"/>
    </source>
</evidence>
<reference evidence="17 18" key="1">
    <citation type="submission" date="2019-04" db="EMBL/GenBank/DDBJ databases">
        <title>Bacillus caeni sp. nov., a bacterium isolated from mangrove sediment.</title>
        <authorList>
            <person name="Huang H."/>
            <person name="Mo K."/>
            <person name="Hu Y."/>
        </authorList>
    </citation>
    <scope>NUCLEOTIDE SEQUENCE [LARGE SCALE GENOMIC DNA]</scope>
    <source>
        <strain evidence="17 18">HB172195</strain>
    </source>
</reference>
<dbReference type="InterPro" id="IPR004358">
    <property type="entry name" value="Sig_transdc_His_kin-like_C"/>
</dbReference>
<dbReference type="GO" id="GO:0005524">
    <property type="term" value="F:ATP binding"/>
    <property type="evidence" value="ECO:0007669"/>
    <property type="project" value="UniProtKB-KW"/>
</dbReference>
<evidence type="ECO:0000256" key="11">
    <source>
        <dbReference type="ARBA" id="ARBA00022989"/>
    </source>
</evidence>
<dbReference type="InterPro" id="IPR050398">
    <property type="entry name" value="HssS/ArlS-like"/>
</dbReference>
<keyword evidence="5" id="KW-0597">Phosphoprotein</keyword>
<dbReference type="PANTHER" id="PTHR45528:SF1">
    <property type="entry name" value="SENSOR HISTIDINE KINASE CPXA"/>
    <property type="match status" value="1"/>
</dbReference>
<dbReference type="Gene3D" id="3.30.565.10">
    <property type="entry name" value="Histidine kinase-like ATPase, C-terminal domain"/>
    <property type="match status" value="1"/>
</dbReference>
<dbReference type="EC" id="2.7.13.3" evidence="3"/>
<dbReference type="CDD" id="cd06225">
    <property type="entry name" value="HAMP"/>
    <property type="match status" value="1"/>
</dbReference>
<feature type="transmembrane region" description="Helical" evidence="14">
    <location>
        <begin position="12"/>
        <end position="34"/>
    </location>
</feature>
<dbReference type="PRINTS" id="PR00344">
    <property type="entry name" value="BCTRLSENSOR"/>
</dbReference>
<evidence type="ECO:0000256" key="5">
    <source>
        <dbReference type="ARBA" id="ARBA00022553"/>
    </source>
</evidence>
<evidence type="ECO:0000259" key="15">
    <source>
        <dbReference type="PROSITE" id="PS50109"/>
    </source>
</evidence>
<dbReference type="GO" id="GO:0000155">
    <property type="term" value="F:phosphorelay sensor kinase activity"/>
    <property type="evidence" value="ECO:0007669"/>
    <property type="project" value="InterPro"/>
</dbReference>
<dbReference type="Pfam" id="PF00672">
    <property type="entry name" value="HAMP"/>
    <property type="match status" value="1"/>
</dbReference>
<dbReference type="InterPro" id="IPR036890">
    <property type="entry name" value="HATPase_C_sf"/>
</dbReference>
<dbReference type="FunFam" id="3.30.565.10:FF:000006">
    <property type="entry name" value="Sensor histidine kinase WalK"/>
    <property type="match status" value="1"/>
</dbReference>
<evidence type="ECO:0000256" key="12">
    <source>
        <dbReference type="ARBA" id="ARBA00023012"/>
    </source>
</evidence>
<keyword evidence="9 17" id="KW-0418">Kinase</keyword>
<dbReference type="Gene3D" id="1.10.287.130">
    <property type="match status" value="1"/>
</dbReference>
<dbReference type="SMART" id="SM00387">
    <property type="entry name" value="HATPase_c"/>
    <property type="match status" value="1"/>
</dbReference>
<evidence type="ECO:0000259" key="16">
    <source>
        <dbReference type="PROSITE" id="PS50885"/>
    </source>
</evidence>
<keyword evidence="8" id="KW-0547">Nucleotide-binding</keyword>
<keyword evidence="18" id="KW-1185">Reference proteome</keyword>
<keyword evidence="10" id="KW-0067">ATP-binding</keyword>
<keyword evidence="6" id="KW-0808">Transferase</keyword>
<evidence type="ECO:0000256" key="7">
    <source>
        <dbReference type="ARBA" id="ARBA00022692"/>
    </source>
</evidence>
<dbReference type="OrthoDB" id="9813151at2"/>
<dbReference type="InterPro" id="IPR003660">
    <property type="entry name" value="HAMP_dom"/>
</dbReference>
<comment type="caution">
    <text evidence="17">The sequence shown here is derived from an EMBL/GenBank/DDBJ whole genome shotgun (WGS) entry which is preliminary data.</text>
</comment>
<evidence type="ECO:0000256" key="1">
    <source>
        <dbReference type="ARBA" id="ARBA00000085"/>
    </source>
</evidence>
<evidence type="ECO:0000256" key="9">
    <source>
        <dbReference type="ARBA" id="ARBA00022777"/>
    </source>
</evidence>
<dbReference type="PROSITE" id="PS50109">
    <property type="entry name" value="HIS_KIN"/>
    <property type="match status" value="1"/>
</dbReference>
<dbReference type="SMART" id="SM00388">
    <property type="entry name" value="HisKA"/>
    <property type="match status" value="1"/>
</dbReference>
<evidence type="ECO:0000256" key="3">
    <source>
        <dbReference type="ARBA" id="ARBA00012438"/>
    </source>
</evidence>
<keyword evidence="4" id="KW-1003">Cell membrane</keyword>
<accession>A0A5R9F4L8</accession>
<protein>
    <recommendedName>
        <fullName evidence="3">histidine kinase</fullName>
        <ecNumber evidence="3">2.7.13.3</ecNumber>
    </recommendedName>
</protein>
<keyword evidence="7 14" id="KW-0812">Transmembrane</keyword>
<dbReference type="GO" id="GO:0005886">
    <property type="term" value="C:plasma membrane"/>
    <property type="evidence" value="ECO:0007669"/>
    <property type="project" value="UniProtKB-SubCell"/>
</dbReference>
<evidence type="ECO:0000256" key="14">
    <source>
        <dbReference type="SAM" id="Phobius"/>
    </source>
</evidence>
<dbReference type="SUPFAM" id="SSF47384">
    <property type="entry name" value="Homodimeric domain of signal transducing histidine kinase"/>
    <property type="match status" value="1"/>
</dbReference>